<evidence type="ECO:0000313" key="5">
    <source>
        <dbReference type="Proteomes" id="UP000547931"/>
    </source>
</evidence>
<gene>
    <name evidence="4" type="ORF">C5470_15640</name>
</gene>
<dbReference type="PANTHER" id="PTHR30007:SF1">
    <property type="entry name" value="BLR1914 PROTEIN"/>
    <property type="match status" value="1"/>
</dbReference>
<feature type="transmembrane region" description="Helical" evidence="1">
    <location>
        <begin position="235"/>
        <end position="252"/>
    </location>
</feature>
<sequence length="253" mass="29044">MPRRMLSDPVWDKLSLFMLQSRLVYHKPEHSLALEGILFRMRTGSPWRELPSEYGKWNTVFKRFNEWSKKGIFDLLFNGLSKDSDTEWLFIDSSIVRAHQHSSGAASKKDEAIGKSRGGRSTKIHLAVDSYGLPVDFELSGGQAHDIVHAESLVVQSPPSDFVIADKGYDSQAFRNDIEQQGAIAVIPYRKNNRKSDKKIDNGLYRYRHLVENAFARIKHFRAIATRYDKLARNYASTLALAFVIIWLPMWVE</sequence>
<feature type="domain" description="Insertion element IS402-like" evidence="3">
    <location>
        <begin position="6"/>
        <end position="76"/>
    </location>
</feature>
<dbReference type="InterPro" id="IPR002559">
    <property type="entry name" value="Transposase_11"/>
</dbReference>
<dbReference type="GO" id="GO:0006313">
    <property type="term" value="P:DNA transposition"/>
    <property type="evidence" value="ECO:0007669"/>
    <property type="project" value="InterPro"/>
</dbReference>
<keyword evidence="1" id="KW-1133">Transmembrane helix</keyword>
<proteinExistence type="predicted"/>
<keyword evidence="5" id="KW-1185">Reference proteome</keyword>
<feature type="domain" description="Transposase IS4-like" evidence="2">
    <location>
        <begin position="87"/>
        <end position="245"/>
    </location>
</feature>
<dbReference type="GO" id="GO:0004803">
    <property type="term" value="F:transposase activity"/>
    <property type="evidence" value="ECO:0007669"/>
    <property type="project" value="InterPro"/>
</dbReference>
<evidence type="ECO:0000313" key="4">
    <source>
        <dbReference type="EMBL" id="NHB97727.1"/>
    </source>
</evidence>
<dbReference type="EMBL" id="PUJV01000019">
    <property type="protein sequence ID" value="NHB97727.1"/>
    <property type="molecule type" value="Genomic_DNA"/>
</dbReference>
<protein>
    <submittedName>
        <fullName evidence="4">IS5/IS1182 family transposase</fullName>
    </submittedName>
</protein>
<accession>A0A7X5TN34</accession>
<dbReference type="Pfam" id="PF13340">
    <property type="entry name" value="DUF4096"/>
    <property type="match status" value="1"/>
</dbReference>
<dbReference type="Proteomes" id="UP000547931">
    <property type="component" value="Unassembled WGS sequence"/>
</dbReference>
<dbReference type="GO" id="GO:0003677">
    <property type="term" value="F:DNA binding"/>
    <property type="evidence" value="ECO:0007669"/>
    <property type="project" value="InterPro"/>
</dbReference>
<dbReference type="InterPro" id="IPR025161">
    <property type="entry name" value="IS402-like_dom"/>
</dbReference>
<comment type="caution">
    <text evidence="4">The sequence shown here is derived from an EMBL/GenBank/DDBJ whole genome shotgun (WGS) entry which is preliminary data.</text>
</comment>
<dbReference type="PANTHER" id="PTHR30007">
    <property type="entry name" value="PHP DOMAIN PROTEIN"/>
    <property type="match status" value="1"/>
</dbReference>
<keyword evidence="1" id="KW-0472">Membrane</keyword>
<dbReference type="Pfam" id="PF01609">
    <property type="entry name" value="DDE_Tnp_1"/>
    <property type="match status" value="1"/>
</dbReference>
<dbReference type="AlphaFoldDB" id="A0A7X5TN34"/>
<reference evidence="4 5" key="1">
    <citation type="submission" date="2018-02" db="EMBL/GenBank/DDBJ databases">
        <authorList>
            <person name="Machado R.A."/>
        </authorList>
    </citation>
    <scope>NUCLEOTIDE SEQUENCE [LARGE SCALE GENOMIC DNA]</scope>
    <source>
        <strain evidence="4 5">DSM 23271</strain>
    </source>
</reference>
<dbReference type="RefSeq" id="WP_166290495.1">
    <property type="nucleotide sequence ID" value="NZ_CAWPIE010000019.1"/>
</dbReference>
<organism evidence="4 5">
    <name type="scientific">Photorhabdus stackebrandtii</name>
    <dbReference type="NCBI Taxonomy" id="1123042"/>
    <lineage>
        <taxon>Bacteria</taxon>
        <taxon>Pseudomonadati</taxon>
        <taxon>Pseudomonadota</taxon>
        <taxon>Gammaproteobacteria</taxon>
        <taxon>Enterobacterales</taxon>
        <taxon>Morganellaceae</taxon>
        <taxon>Photorhabdus</taxon>
    </lineage>
</organism>
<keyword evidence="1" id="KW-0812">Transmembrane</keyword>
<evidence type="ECO:0000259" key="2">
    <source>
        <dbReference type="Pfam" id="PF01609"/>
    </source>
</evidence>
<evidence type="ECO:0000259" key="3">
    <source>
        <dbReference type="Pfam" id="PF13340"/>
    </source>
</evidence>
<evidence type="ECO:0000256" key="1">
    <source>
        <dbReference type="SAM" id="Phobius"/>
    </source>
</evidence>
<name>A0A7X5TN34_9GAMM</name>
<dbReference type="NCBIfam" id="NF033580">
    <property type="entry name" value="transpos_IS5_3"/>
    <property type="match status" value="1"/>
</dbReference>